<feature type="domain" description="DUF6534" evidence="2">
    <location>
        <begin position="227"/>
        <end position="304"/>
    </location>
</feature>
<gene>
    <name evidence="3" type="ORF">ONZ51_g5391</name>
</gene>
<feature type="transmembrane region" description="Helical" evidence="1">
    <location>
        <begin position="387"/>
        <end position="410"/>
    </location>
</feature>
<evidence type="ECO:0000259" key="2">
    <source>
        <dbReference type="Pfam" id="PF20152"/>
    </source>
</evidence>
<keyword evidence="1" id="KW-0472">Membrane</keyword>
<feature type="transmembrane region" description="Helical" evidence="1">
    <location>
        <begin position="284"/>
        <end position="305"/>
    </location>
</feature>
<dbReference type="AlphaFoldDB" id="A0AAD7TUC1"/>
<dbReference type="PANTHER" id="PTHR40465">
    <property type="entry name" value="CHROMOSOME 1, WHOLE GENOME SHOTGUN SEQUENCE"/>
    <property type="match status" value="1"/>
</dbReference>
<feature type="transmembrane region" description="Helical" evidence="1">
    <location>
        <begin position="20"/>
        <end position="38"/>
    </location>
</feature>
<dbReference type="Pfam" id="PF20152">
    <property type="entry name" value="DUF6534"/>
    <property type="match status" value="1"/>
</dbReference>
<keyword evidence="1" id="KW-0812">Transmembrane</keyword>
<keyword evidence="1" id="KW-1133">Transmembrane helix</keyword>
<feature type="transmembrane region" description="Helical" evidence="1">
    <location>
        <begin position="70"/>
        <end position="94"/>
    </location>
</feature>
<dbReference type="PANTHER" id="PTHR40465:SF1">
    <property type="entry name" value="DUF6534 DOMAIN-CONTAINING PROTEIN"/>
    <property type="match status" value="1"/>
</dbReference>
<feature type="transmembrane region" description="Helical" evidence="1">
    <location>
        <begin position="256"/>
        <end position="278"/>
    </location>
</feature>
<dbReference type="EMBL" id="JAPEVG010000115">
    <property type="protein sequence ID" value="KAJ8482415.1"/>
    <property type="molecule type" value="Genomic_DNA"/>
</dbReference>
<evidence type="ECO:0000313" key="4">
    <source>
        <dbReference type="Proteomes" id="UP001215151"/>
    </source>
</evidence>
<dbReference type="Proteomes" id="UP001215151">
    <property type="component" value="Unassembled WGS sequence"/>
</dbReference>
<feature type="transmembrane region" description="Helical" evidence="1">
    <location>
        <begin position="747"/>
        <end position="770"/>
    </location>
</feature>
<feature type="transmembrane region" description="Helical" evidence="1">
    <location>
        <begin position="213"/>
        <end position="235"/>
    </location>
</feature>
<accession>A0AAD7TUC1</accession>
<proteinExistence type="predicted"/>
<reference evidence="3" key="1">
    <citation type="submission" date="2022-11" db="EMBL/GenBank/DDBJ databases">
        <title>Genome Sequence of Cubamyces cubensis.</title>
        <authorList>
            <person name="Buettner E."/>
        </authorList>
    </citation>
    <scope>NUCLEOTIDE SEQUENCE</scope>
    <source>
        <strain evidence="3">MPL-01</strain>
    </source>
</reference>
<comment type="caution">
    <text evidence="3">The sequence shown here is derived from an EMBL/GenBank/DDBJ whole genome shotgun (WGS) entry which is preliminary data.</text>
</comment>
<sequence>MPSSPTPTLPHSSPPAIPSLAPTYGAVLIGTLLSLAYGSSAESEGLYGLALHQGYRYFRMYKPDPTLLQLYVLIILLFDTIQSVLSIHTCYWYLVTNALNPSRLHTGICAASSLHVNVSTVGRCTFWSTAPTEASSSSWYDQPGPPIVHVELMHAYSYTDMQAIAMGAVGIGSSIGEYCSISPMVIDAVLDDDILAITIEAFVQPNYVAYKRYAWLIPIAFGAVITNDLMLTGILTTTLHQSRTGFKQTDSLIDTLILYAISTGLATNIFSILGFVISLVLPSAMIYILASIITTKLYVNCVLAAKSLLADSAGATAIEFTTRGDTTIIFARTYDHSAVSGGSMARSHDFDVAAFPRYSTRDADFKDRPSDEQTTTRVRYLSLPEMVSVLAANLVSMYIECALYGIFFLLSFSSLGLLVHRKRASCRALCTTPRLSVWPHRIAFALALLKSPLITANILLILTITVHWLIGMRRFFIAIVNHKETKQAGDFLENLSEGLEIARTAVLFVDMLLGDIVIVGAYLDLFGFGQLTVNNLDVPDMARMETRPPRRHNTLLHYRRARRERDRTVALGSSDTALQHLENPPRRILVEYPKLRGISGILIFSQQERPILGFDVLAPTTHVFSRSSMTIGTRALYEQHLTLLELANLNLIPAKPRENMVKEIVCGRLIDATLATNLYGTAMIAYKICSINHLTRKTGLMQASGGSLLDYARKQGGLAIFVESAALYSTWATLFVIFYLTRSPLQTVGSGCGPSMIGISFMLITVRVGLGWSQESKFGAGPALPGSGRGGHGPGRSLIGGGGAGLSLGSVRFGEGGESTIPMQTITFDVAQSVEQEADYALECKSPADPHLGRGTGAVRAFDHPNAA</sequence>
<feature type="transmembrane region" description="Helical" evidence="1">
    <location>
        <begin position="718"/>
        <end position="741"/>
    </location>
</feature>
<evidence type="ECO:0000256" key="1">
    <source>
        <dbReference type="SAM" id="Phobius"/>
    </source>
</evidence>
<organism evidence="3 4">
    <name type="scientific">Trametes cubensis</name>
    <dbReference type="NCBI Taxonomy" id="1111947"/>
    <lineage>
        <taxon>Eukaryota</taxon>
        <taxon>Fungi</taxon>
        <taxon>Dikarya</taxon>
        <taxon>Basidiomycota</taxon>
        <taxon>Agaricomycotina</taxon>
        <taxon>Agaricomycetes</taxon>
        <taxon>Polyporales</taxon>
        <taxon>Polyporaceae</taxon>
        <taxon>Trametes</taxon>
    </lineage>
</organism>
<dbReference type="InterPro" id="IPR045339">
    <property type="entry name" value="DUF6534"/>
</dbReference>
<feature type="transmembrane region" description="Helical" evidence="1">
    <location>
        <begin position="442"/>
        <end position="470"/>
    </location>
</feature>
<keyword evidence="4" id="KW-1185">Reference proteome</keyword>
<protein>
    <recommendedName>
        <fullName evidence="2">DUF6534 domain-containing protein</fullName>
    </recommendedName>
</protein>
<evidence type="ECO:0000313" key="3">
    <source>
        <dbReference type="EMBL" id="KAJ8482415.1"/>
    </source>
</evidence>
<name>A0AAD7TUC1_9APHY</name>